<organism evidence="2 3">
    <name type="scientific">Elysia marginata</name>
    <dbReference type="NCBI Taxonomy" id="1093978"/>
    <lineage>
        <taxon>Eukaryota</taxon>
        <taxon>Metazoa</taxon>
        <taxon>Spiralia</taxon>
        <taxon>Lophotrochozoa</taxon>
        <taxon>Mollusca</taxon>
        <taxon>Gastropoda</taxon>
        <taxon>Heterobranchia</taxon>
        <taxon>Euthyneura</taxon>
        <taxon>Panpulmonata</taxon>
        <taxon>Sacoglossa</taxon>
        <taxon>Placobranchoidea</taxon>
        <taxon>Plakobranchidae</taxon>
        <taxon>Elysia</taxon>
    </lineage>
</organism>
<keyword evidence="3" id="KW-1185">Reference proteome</keyword>
<protein>
    <submittedName>
        <fullName evidence="2">Uncharacterized protein</fullName>
    </submittedName>
</protein>
<reference evidence="2 3" key="1">
    <citation type="journal article" date="2021" name="Elife">
        <title>Chloroplast acquisition without the gene transfer in kleptoplastic sea slugs, Plakobranchus ocellatus.</title>
        <authorList>
            <person name="Maeda T."/>
            <person name="Takahashi S."/>
            <person name="Yoshida T."/>
            <person name="Shimamura S."/>
            <person name="Takaki Y."/>
            <person name="Nagai Y."/>
            <person name="Toyoda A."/>
            <person name="Suzuki Y."/>
            <person name="Arimoto A."/>
            <person name="Ishii H."/>
            <person name="Satoh N."/>
            <person name="Nishiyama T."/>
            <person name="Hasebe M."/>
            <person name="Maruyama T."/>
            <person name="Minagawa J."/>
            <person name="Obokata J."/>
            <person name="Shigenobu S."/>
        </authorList>
    </citation>
    <scope>NUCLEOTIDE SEQUENCE [LARGE SCALE GENOMIC DNA]</scope>
</reference>
<evidence type="ECO:0000313" key="2">
    <source>
        <dbReference type="EMBL" id="GFR80718.1"/>
    </source>
</evidence>
<proteinExistence type="predicted"/>
<feature type="region of interest" description="Disordered" evidence="1">
    <location>
        <begin position="1"/>
        <end position="23"/>
    </location>
</feature>
<sequence>MRQQDCEKKLHPEKAPKNNVNSSPCYSAAEYCAPKWTKSPNTKLVDVKLRESMRTIKRLSQNNIDPVASYHQLNCISPHQKKICDTENNQKN</sequence>
<evidence type="ECO:0000256" key="1">
    <source>
        <dbReference type="SAM" id="MobiDB-lite"/>
    </source>
</evidence>
<dbReference type="AlphaFoldDB" id="A0AAV4G6X3"/>
<gene>
    <name evidence="2" type="ORF">ElyMa_004051400</name>
</gene>
<accession>A0AAV4G6X3</accession>
<comment type="caution">
    <text evidence="2">The sequence shown here is derived from an EMBL/GenBank/DDBJ whole genome shotgun (WGS) entry which is preliminary data.</text>
</comment>
<dbReference type="Proteomes" id="UP000762676">
    <property type="component" value="Unassembled WGS sequence"/>
</dbReference>
<dbReference type="EMBL" id="BMAT01008239">
    <property type="protein sequence ID" value="GFR80718.1"/>
    <property type="molecule type" value="Genomic_DNA"/>
</dbReference>
<evidence type="ECO:0000313" key="3">
    <source>
        <dbReference type="Proteomes" id="UP000762676"/>
    </source>
</evidence>
<name>A0AAV4G6X3_9GAST</name>
<feature type="compositionally biased region" description="Basic and acidic residues" evidence="1">
    <location>
        <begin position="1"/>
        <end position="16"/>
    </location>
</feature>